<sequence>MNDTGSATGNNIDPLAVNNFGSPAADSIDSAVNTTGSPDNTHNVKVHYHGSIQNTGSGNVILVTFDRR</sequence>
<dbReference type="HOGENOM" id="CLU_2793779_0_0_1"/>
<dbReference type="GeneID" id="18256095"/>
<evidence type="ECO:0000313" key="3">
    <source>
        <dbReference type="Proteomes" id="UP000008066"/>
    </source>
</evidence>
<organism evidence="3">
    <name type="scientific">Chaetomium thermophilum (strain DSM 1495 / CBS 144.50 / IMI 039719)</name>
    <name type="common">Thermochaetoides thermophila</name>
    <dbReference type="NCBI Taxonomy" id="759272"/>
    <lineage>
        <taxon>Eukaryota</taxon>
        <taxon>Fungi</taxon>
        <taxon>Dikarya</taxon>
        <taxon>Ascomycota</taxon>
        <taxon>Pezizomycotina</taxon>
        <taxon>Sordariomycetes</taxon>
        <taxon>Sordariomycetidae</taxon>
        <taxon>Sordariales</taxon>
        <taxon>Chaetomiaceae</taxon>
        <taxon>Thermochaetoides</taxon>
    </lineage>
</organism>
<gene>
    <name evidence="2" type="ORF">CTHT_0020570</name>
</gene>
<protein>
    <submittedName>
        <fullName evidence="2">Uncharacterized protein</fullName>
    </submittedName>
</protein>
<dbReference type="EMBL" id="GL988040">
    <property type="protein sequence ID" value="EGS22513.1"/>
    <property type="molecule type" value="Genomic_DNA"/>
</dbReference>
<accession>G0S3D0</accession>
<name>G0S3D0_CHATD</name>
<keyword evidence="3" id="KW-1185">Reference proteome</keyword>
<dbReference type="AlphaFoldDB" id="G0S3D0"/>
<dbReference type="Proteomes" id="UP000008066">
    <property type="component" value="Unassembled WGS sequence"/>
</dbReference>
<dbReference type="RefSeq" id="XP_006692532.1">
    <property type="nucleotide sequence ID" value="XM_006692469.1"/>
</dbReference>
<feature type="compositionally biased region" description="Polar residues" evidence="1">
    <location>
        <begin position="30"/>
        <end position="43"/>
    </location>
</feature>
<dbReference type="KEGG" id="cthr:CTHT_0020570"/>
<proteinExistence type="predicted"/>
<reference evidence="2 3" key="1">
    <citation type="journal article" date="2011" name="Cell">
        <title>Insight into structure and assembly of the nuclear pore complex by utilizing the genome of a eukaryotic thermophile.</title>
        <authorList>
            <person name="Amlacher S."/>
            <person name="Sarges P."/>
            <person name="Flemming D."/>
            <person name="van Noort V."/>
            <person name="Kunze R."/>
            <person name="Devos D.P."/>
            <person name="Arumugam M."/>
            <person name="Bork P."/>
            <person name="Hurt E."/>
        </authorList>
    </citation>
    <scope>NUCLEOTIDE SEQUENCE [LARGE SCALE GENOMIC DNA]</scope>
    <source>
        <strain evidence="3">DSM 1495 / CBS 144.50 / IMI 039719</strain>
    </source>
</reference>
<evidence type="ECO:0000256" key="1">
    <source>
        <dbReference type="SAM" id="MobiDB-lite"/>
    </source>
</evidence>
<evidence type="ECO:0000313" key="2">
    <source>
        <dbReference type="EMBL" id="EGS22513.1"/>
    </source>
</evidence>
<feature type="region of interest" description="Disordered" evidence="1">
    <location>
        <begin position="23"/>
        <end position="43"/>
    </location>
</feature>